<sequence length="1219" mass="138441">MMSEQGAIQIYYSARVNRLVDALNSDIKSHYGKQPNPLKPLSIIVPNGHIQKYLNRRLTEINGIVANLEFPFLESGLYQALSDTQRQKTPSLLSVQDMELALWGFFCNADNQGDPVLSPLYDYLFSQQNPVLLSQKRWQLAEQLALLFIDYELSRPDMIAAWLAGRLFFSHSQNKRLKQIEAAQRAVYLDLFKGTNHGVTLNGLLQALEPEQPQQSQSLFLFVPSRLSPLHRHIILLLAQYYPVHIYHFNVCREFWQDLETDAEISWRQSIQQLDLTATDANGHALENSDQSLTEELFFDLDAGLDDYENPLLKAWGKPGRETLRLLSDLENDAIHAGIGYQDDLLDEHAETIDSPTCTLQALQHSILNRIPGDQSQHALKTTVQLAAAPSIEVEVSQVYNSILYELKQDPSLQLTDIAVLVIDMPSYRYVIEQVFDRLNRHVMSPLRYSISDSNAGEESLYARAVSQLLMILETDFIRDEVFAFLTNPCVMAALGSHSGEMDAWLQTAVDLGIYRGFQHLYASPDSETGRLYTWQQGLQRLHRSLVQSNADRSSLNSHEIGRLSVVMTRLNGFKSILNQPLSGRQWQPSLQNLFDTFIAVPADYQHEESVALALSRDLQQLADQQPDLQLGYHDMKQYLLSRLTNMDAGRGRYLSGGVVCAALQPMRPVPFKITYVLGLGEAKFPGQIRHNTLDLAAYSRRIGDINQVENNKYLFLETLMSSQNKLFLSYIARDENTGDSLAPSVVVNDVIDWFDQNDNAHLPIVHLPLSLADNFKLQTQLDNPSLVQNHSIRDYLLYRHQLNPDITWSEEDLATMTVEQRTEINRFASLNDGHFGQSIQEEATSESVIDLTLSALNDYLINPTETIFAQQGGVLTRIEDTELLSDEPLRINPLDKHQILNQAVATDLKLNPDQAVSKPDLASVLDHHYHLYLQQSRVPIPLFASIEPLKQIQDIDEYQSLKSAIESNQLLPLNGNLVIGSAYSQVTVAQQLTAVDLGEINGQVCQLSASMAHLMKNKQQQIAAQVVIRAGKYDKDKSYQLLLKAFLDWCVLLLHDAISVAENHQVWLIFQDKVITQNFRRDLINKKIINNYLKHLCHHFMDANNDYLPLELHKVLSFKCTQKDDAQPIKVYPFKTQIYFAYQDLPGHLLDSLRYNYRQALASADEVKATFGGQKSPAYNEIKSLLHYPASENVLLDYQNRFMLFFALLDGIDIRNIP</sequence>
<evidence type="ECO:0000256" key="5">
    <source>
        <dbReference type="ARBA" id="ARBA00022806"/>
    </source>
</evidence>
<dbReference type="PANTHER" id="PTHR30591">
    <property type="entry name" value="RECBCD ENZYME SUBUNIT RECC"/>
    <property type="match status" value="1"/>
</dbReference>
<keyword evidence="9" id="KW-0234">DNA repair</keyword>
<proteinExistence type="predicted"/>
<evidence type="ECO:0000256" key="7">
    <source>
        <dbReference type="ARBA" id="ARBA00022840"/>
    </source>
</evidence>
<keyword evidence="4" id="KW-0378">Hydrolase</keyword>
<dbReference type="Gene3D" id="3.40.50.10930">
    <property type="match status" value="1"/>
</dbReference>
<accession>A0A917CQD1</accession>
<dbReference type="GO" id="GO:0004386">
    <property type="term" value="F:helicase activity"/>
    <property type="evidence" value="ECO:0007669"/>
    <property type="project" value="UniProtKB-KW"/>
</dbReference>
<comment type="caution">
    <text evidence="11">The sequence shown here is derived from an EMBL/GenBank/DDBJ whole genome shotgun (WGS) entry which is preliminary data.</text>
</comment>
<keyword evidence="2" id="KW-0547">Nucleotide-binding</keyword>
<keyword evidence="1" id="KW-0540">Nuclease</keyword>
<evidence type="ECO:0000256" key="2">
    <source>
        <dbReference type="ARBA" id="ARBA00022741"/>
    </source>
</evidence>
<dbReference type="GO" id="GO:0009338">
    <property type="term" value="C:exodeoxyribonuclease V complex"/>
    <property type="evidence" value="ECO:0007669"/>
    <property type="project" value="InterPro"/>
</dbReference>
<organism evidence="11 12">
    <name type="scientific">Marinicella pacifica</name>
    <dbReference type="NCBI Taxonomy" id="1171543"/>
    <lineage>
        <taxon>Bacteria</taxon>
        <taxon>Pseudomonadati</taxon>
        <taxon>Pseudomonadota</taxon>
        <taxon>Gammaproteobacteria</taxon>
        <taxon>Lysobacterales</taxon>
        <taxon>Marinicellaceae</taxon>
        <taxon>Marinicella</taxon>
    </lineage>
</organism>
<dbReference type="Pfam" id="PF17946">
    <property type="entry name" value="RecC_C"/>
    <property type="match status" value="1"/>
</dbReference>
<dbReference type="InterPro" id="IPR006697">
    <property type="entry name" value="RecC"/>
</dbReference>
<reference evidence="11" key="2">
    <citation type="submission" date="2020-09" db="EMBL/GenBank/DDBJ databases">
        <authorList>
            <person name="Sun Q."/>
            <person name="Zhou Y."/>
        </authorList>
    </citation>
    <scope>NUCLEOTIDE SEQUENCE</scope>
    <source>
        <strain evidence="11">CGMCC 1.12181</strain>
    </source>
</reference>
<dbReference type="PIRSF" id="PIRSF000980">
    <property type="entry name" value="RecC"/>
    <property type="match status" value="1"/>
</dbReference>
<dbReference type="RefSeq" id="WP_188365266.1">
    <property type="nucleotide sequence ID" value="NZ_BAABJF010000001.1"/>
</dbReference>
<keyword evidence="5" id="KW-0347">Helicase</keyword>
<keyword evidence="3" id="KW-0227">DNA damage</keyword>
<dbReference type="AlphaFoldDB" id="A0A917CQD1"/>
<evidence type="ECO:0000256" key="6">
    <source>
        <dbReference type="ARBA" id="ARBA00022839"/>
    </source>
</evidence>
<evidence type="ECO:0000259" key="10">
    <source>
        <dbReference type="Pfam" id="PF17946"/>
    </source>
</evidence>
<dbReference type="GO" id="GO:0003677">
    <property type="term" value="F:DNA binding"/>
    <property type="evidence" value="ECO:0007669"/>
    <property type="project" value="UniProtKB-KW"/>
</dbReference>
<reference evidence="11" key="1">
    <citation type="journal article" date="2014" name="Int. J. Syst. Evol. Microbiol.">
        <title>Complete genome sequence of Corynebacterium casei LMG S-19264T (=DSM 44701T), isolated from a smear-ripened cheese.</title>
        <authorList>
            <consortium name="US DOE Joint Genome Institute (JGI-PGF)"/>
            <person name="Walter F."/>
            <person name="Albersmeier A."/>
            <person name="Kalinowski J."/>
            <person name="Ruckert C."/>
        </authorList>
    </citation>
    <scope>NUCLEOTIDE SEQUENCE</scope>
    <source>
        <strain evidence="11">CGMCC 1.12181</strain>
    </source>
</reference>
<dbReference type="GO" id="GO:0006281">
    <property type="term" value="P:DNA repair"/>
    <property type="evidence" value="ECO:0007669"/>
    <property type="project" value="UniProtKB-KW"/>
</dbReference>
<feature type="domain" description="RecC C-terminal" evidence="10">
    <location>
        <begin position="851"/>
        <end position="1111"/>
    </location>
</feature>
<dbReference type="PANTHER" id="PTHR30591:SF1">
    <property type="entry name" value="RECBCD ENZYME SUBUNIT RECC"/>
    <property type="match status" value="1"/>
</dbReference>
<dbReference type="EMBL" id="BMEO01000006">
    <property type="protein sequence ID" value="GGF96014.1"/>
    <property type="molecule type" value="Genomic_DNA"/>
</dbReference>
<keyword evidence="12" id="KW-1185">Reference proteome</keyword>
<dbReference type="Gene3D" id="1.10.10.160">
    <property type="match status" value="1"/>
</dbReference>
<gene>
    <name evidence="11" type="ORF">GCM10011365_16630</name>
</gene>
<evidence type="ECO:0000313" key="11">
    <source>
        <dbReference type="EMBL" id="GGF96014.1"/>
    </source>
</evidence>
<dbReference type="Pfam" id="PF04257">
    <property type="entry name" value="Exonuc_V_gamma"/>
    <property type="match status" value="1"/>
</dbReference>
<dbReference type="Gene3D" id="3.40.50.300">
    <property type="entry name" value="P-loop containing nucleotide triphosphate hydrolases"/>
    <property type="match status" value="2"/>
</dbReference>
<evidence type="ECO:0000256" key="9">
    <source>
        <dbReference type="ARBA" id="ARBA00023204"/>
    </source>
</evidence>
<dbReference type="InterPro" id="IPR013986">
    <property type="entry name" value="DExx_box_DNA_helicase_dom_sf"/>
</dbReference>
<evidence type="ECO:0000313" key="12">
    <source>
        <dbReference type="Proteomes" id="UP000605253"/>
    </source>
</evidence>
<evidence type="ECO:0000256" key="8">
    <source>
        <dbReference type="ARBA" id="ARBA00023125"/>
    </source>
</evidence>
<dbReference type="GO" id="GO:0008854">
    <property type="term" value="F:exodeoxyribonuclease V activity"/>
    <property type="evidence" value="ECO:0007669"/>
    <property type="project" value="InterPro"/>
</dbReference>
<name>A0A917CQD1_9GAMM</name>
<dbReference type="InterPro" id="IPR027417">
    <property type="entry name" value="P-loop_NTPase"/>
</dbReference>
<keyword evidence="7" id="KW-0067">ATP-binding</keyword>
<protein>
    <recommendedName>
        <fullName evidence="10">RecC C-terminal domain-containing protein</fullName>
    </recommendedName>
</protein>
<keyword evidence="8" id="KW-0238">DNA-binding</keyword>
<evidence type="ECO:0000256" key="1">
    <source>
        <dbReference type="ARBA" id="ARBA00022722"/>
    </source>
</evidence>
<dbReference type="GO" id="GO:0005524">
    <property type="term" value="F:ATP binding"/>
    <property type="evidence" value="ECO:0007669"/>
    <property type="project" value="UniProtKB-KW"/>
</dbReference>
<dbReference type="SUPFAM" id="SSF52980">
    <property type="entry name" value="Restriction endonuclease-like"/>
    <property type="match status" value="1"/>
</dbReference>
<evidence type="ECO:0000256" key="4">
    <source>
        <dbReference type="ARBA" id="ARBA00022801"/>
    </source>
</evidence>
<dbReference type="SUPFAM" id="SSF52540">
    <property type="entry name" value="P-loop containing nucleoside triphosphate hydrolases"/>
    <property type="match status" value="2"/>
</dbReference>
<dbReference type="InterPro" id="IPR011335">
    <property type="entry name" value="Restrct_endonuc-II-like"/>
</dbReference>
<evidence type="ECO:0000256" key="3">
    <source>
        <dbReference type="ARBA" id="ARBA00022763"/>
    </source>
</evidence>
<dbReference type="InterPro" id="IPR041500">
    <property type="entry name" value="RecC_C"/>
</dbReference>
<dbReference type="GO" id="GO:0006310">
    <property type="term" value="P:DNA recombination"/>
    <property type="evidence" value="ECO:0007669"/>
    <property type="project" value="TreeGrafter"/>
</dbReference>
<keyword evidence="6" id="KW-0269">Exonuclease</keyword>
<dbReference type="Proteomes" id="UP000605253">
    <property type="component" value="Unassembled WGS sequence"/>
</dbReference>